<feature type="transmembrane region" description="Helical" evidence="7">
    <location>
        <begin position="6"/>
        <end position="26"/>
    </location>
</feature>
<evidence type="ECO:0000256" key="3">
    <source>
        <dbReference type="ARBA" id="ARBA00022801"/>
    </source>
</evidence>
<comment type="caution">
    <text evidence="10">The sequence shown here is derived from an EMBL/GenBank/DDBJ whole genome shotgun (WGS) entry which is preliminary data.</text>
</comment>
<keyword evidence="4 6" id="KW-0862">Zinc</keyword>
<comment type="similarity">
    <text evidence="6">Belongs to the peptidase M48 family.</text>
</comment>
<feature type="transmembrane region" description="Helical" evidence="7">
    <location>
        <begin position="328"/>
        <end position="348"/>
    </location>
</feature>
<keyword evidence="2" id="KW-0479">Metal-binding</keyword>
<dbReference type="RefSeq" id="WP_188692596.1">
    <property type="nucleotide sequence ID" value="NZ_BMLY01000003.1"/>
</dbReference>
<evidence type="ECO:0000256" key="4">
    <source>
        <dbReference type="ARBA" id="ARBA00022833"/>
    </source>
</evidence>
<sequence length="415" mass="46509">MTSTQFSALFVFALVASVLLQLWLAARQINHVRRHRDAVPDAFAGSIVLTSHQRAADYTVEKTRFGMVHTVFEAMVLAAFTLGGGIEWLTQLAQHWFGTGIAAGVAMIALVAIIQTLLSLPFSWHSTFGIEAKYGFNQSTPAIFWGDLLKTAGIAAVLGLPLVTFVLWLMQQMGAHWWLWVWLTWMGFSLFVMWVFPTWIAPLFNKFEPLPDESLRLRIEALLTRCGFVASGIFMMDGSKRSSHGNAYFTGLGKSKRIVFFDTLLKQLDGDEIEAVLAHELGHFKRRHIIKRIGFTFVLMLGLLWLLGQLMQTPWFYNGLGVQTQTTATALMLFFMVLPVFTFLFAPLGSWLSRKHEFEADAYAAEQASAGDLINALVKLYRDNASTLTPDPLHSVYYDSHPPASLRVAALKRLA</sequence>
<reference evidence="11" key="1">
    <citation type="journal article" date="2019" name="Int. J. Syst. Evol. Microbiol.">
        <title>The Global Catalogue of Microorganisms (GCM) 10K type strain sequencing project: providing services to taxonomists for standard genome sequencing and annotation.</title>
        <authorList>
            <consortium name="The Broad Institute Genomics Platform"/>
            <consortium name="The Broad Institute Genome Sequencing Center for Infectious Disease"/>
            <person name="Wu L."/>
            <person name="Ma J."/>
        </authorList>
    </citation>
    <scope>NUCLEOTIDE SEQUENCE [LARGE SCALE GENOMIC DNA]</scope>
    <source>
        <strain evidence="11">CGMCC 1.8860</strain>
    </source>
</reference>
<evidence type="ECO:0000313" key="11">
    <source>
        <dbReference type="Proteomes" id="UP000621859"/>
    </source>
</evidence>
<feature type="transmembrane region" description="Helical" evidence="7">
    <location>
        <begin position="151"/>
        <end position="170"/>
    </location>
</feature>
<protein>
    <submittedName>
        <fullName evidence="10">Peptidase</fullName>
    </submittedName>
</protein>
<name>A0ABQ2PLN9_9NEIS</name>
<feature type="domain" description="CAAX prenyl protease 1 N-terminal" evidence="9">
    <location>
        <begin position="28"/>
        <end position="206"/>
    </location>
</feature>
<evidence type="ECO:0000256" key="2">
    <source>
        <dbReference type="ARBA" id="ARBA00022723"/>
    </source>
</evidence>
<organism evidence="10 11">
    <name type="scientific">Silvimonas amylolytica</name>
    <dbReference type="NCBI Taxonomy" id="449663"/>
    <lineage>
        <taxon>Bacteria</taxon>
        <taxon>Pseudomonadati</taxon>
        <taxon>Pseudomonadota</taxon>
        <taxon>Betaproteobacteria</taxon>
        <taxon>Neisseriales</taxon>
        <taxon>Chitinibacteraceae</taxon>
        <taxon>Silvimonas</taxon>
    </lineage>
</organism>
<evidence type="ECO:0000256" key="1">
    <source>
        <dbReference type="ARBA" id="ARBA00022670"/>
    </source>
</evidence>
<dbReference type="EMBL" id="BMLY01000003">
    <property type="protein sequence ID" value="GGP26136.1"/>
    <property type="molecule type" value="Genomic_DNA"/>
</dbReference>
<dbReference type="Pfam" id="PF16491">
    <property type="entry name" value="Peptidase_M48_N"/>
    <property type="match status" value="1"/>
</dbReference>
<evidence type="ECO:0000256" key="5">
    <source>
        <dbReference type="ARBA" id="ARBA00023049"/>
    </source>
</evidence>
<feature type="transmembrane region" description="Helical" evidence="7">
    <location>
        <begin position="217"/>
        <end position="236"/>
    </location>
</feature>
<dbReference type="PANTHER" id="PTHR10120">
    <property type="entry name" value="CAAX PRENYL PROTEASE 1"/>
    <property type="match status" value="1"/>
</dbReference>
<dbReference type="Gene3D" id="3.30.2010.10">
    <property type="entry name" value="Metalloproteases ('zincins'), catalytic domain"/>
    <property type="match status" value="1"/>
</dbReference>
<keyword evidence="1 6" id="KW-0645">Protease</keyword>
<comment type="cofactor">
    <cofactor evidence="6">
        <name>Zn(2+)</name>
        <dbReference type="ChEBI" id="CHEBI:29105"/>
    </cofactor>
    <text evidence="6">Binds 1 zinc ion per subunit.</text>
</comment>
<accession>A0ABQ2PLN9</accession>
<evidence type="ECO:0000259" key="9">
    <source>
        <dbReference type="Pfam" id="PF16491"/>
    </source>
</evidence>
<evidence type="ECO:0000259" key="8">
    <source>
        <dbReference type="Pfam" id="PF01435"/>
    </source>
</evidence>
<dbReference type="Pfam" id="PF01435">
    <property type="entry name" value="Peptidase_M48"/>
    <property type="match status" value="1"/>
</dbReference>
<dbReference type="InterPro" id="IPR001915">
    <property type="entry name" value="Peptidase_M48"/>
</dbReference>
<feature type="transmembrane region" description="Helical" evidence="7">
    <location>
        <begin position="177"/>
        <end position="197"/>
    </location>
</feature>
<keyword evidence="5 6" id="KW-0482">Metalloprotease</keyword>
<dbReference type="CDD" id="cd07343">
    <property type="entry name" value="M48A_Zmpste24p_like"/>
    <property type="match status" value="1"/>
</dbReference>
<evidence type="ECO:0000256" key="6">
    <source>
        <dbReference type="RuleBase" id="RU003983"/>
    </source>
</evidence>
<evidence type="ECO:0000313" key="10">
    <source>
        <dbReference type="EMBL" id="GGP26136.1"/>
    </source>
</evidence>
<keyword evidence="7" id="KW-1133">Transmembrane helix</keyword>
<keyword evidence="3 6" id="KW-0378">Hydrolase</keyword>
<evidence type="ECO:0000256" key="7">
    <source>
        <dbReference type="SAM" id="Phobius"/>
    </source>
</evidence>
<dbReference type="InterPro" id="IPR027057">
    <property type="entry name" value="CAXX_Prtase_1"/>
</dbReference>
<keyword evidence="11" id="KW-1185">Reference proteome</keyword>
<dbReference type="Proteomes" id="UP000621859">
    <property type="component" value="Unassembled WGS sequence"/>
</dbReference>
<proteinExistence type="inferred from homology"/>
<feature type="transmembrane region" description="Helical" evidence="7">
    <location>
        <begin position="289"/>
        <end position="308"/>
    </location>
</feature>
<dbReference type="InterPro" id="IPR032456">
    <property type="entry name" value="Peptidase_M48_N"/>
</dbReference>
<keyword evidence="7" id="KW-0472">Membrane</keyword>
<keyword evidence="7" id="KW-0812">Transmembrane</keyword>
<gene>
    <name evidence="10" type="ORF">GCM10010971_19550</name>
</gene>
<feature type="transmembrane region" description="Helical" evidence="7">
    <location>
        <begin position="96"/>
        <end position="118"/>
    </location>
</feature>
<feature type="domain" description="Peptidase M48" evidence="8">
    <location>
        <begin position="210"/>
        <end position="414"/>
    </location>
</feature>